<dbReference type="GeneID" id="63843557"/>
<name>A0A9P4Y8N3_CRYP1</name>
<comment type="caution">
    <text evidence="1">The sequence shown here is derived from an EMBL/GenBank/DDBJ whole genome shotgun (WGS) entry which is preliminary data.</text>
</comment>
<dbReference type="RefSeq" id="XP_040779958.1">
    <property type="nucleotide sequence ID" value="XM_040926428.1"/>
</dbReference>
<dbReference type="Proteomes" id="UP000803844">
    <property type="component" value="Unassembled WGS sequence"/>
</dbReference>
<proteinExistence type="predicted"/>
<gene>
    <name evidence="1" type="ORF">M406DRAFT_98846</name>
</gene>
<reference evidence="1" key="1">
    <citation type="journal article" date="2020" name="Phytopathology">
        <title>Genome sequence of the chestnut blight fungus Cryphonectria parasitica EP155: A fundamental resource for an archetypical invasive plant pathogen.</title>
        <authorList>
            <person name="Crouch J.A."/>
            <person name="Dawe A."/>
            <person name="Aerts A."/>
            <person name="Barry K."/>
            <person name="Churchill A.C.L."/>
            <person name="Grimwood J."/>
            <person name="Hillman B."/>
            <person name="Milgroom M.G."/>
            <person name="Pangilinan J."/>
            <person name="Smith M."/>
            <person name="Salamov A."/>
            <person name="Schmutz J."/>
            <person name="Yadav J."/>
            <person name="Grigoriev I.V."/>
            <person name="Nuss D."/>
        </authorList>
    </citation>
    <scope>NUCLEOTIDE SEQUENCE</scope>
    <source>
        <strain evidence="1">EP155</strain>
    </source>
</reference>
<protein>
    <submittedName>
        <fullName evidence="1">Uncharacterized protein</fullName>
    </submittedName>
</protein>
<evidence type="ECO:0000313" key="1">
    <source>
        <dbReference type="EMBL" id="KAF3768997.1"/>
    </source>
</evidence>
<sequence>MMVSSYQMVSYAIEEAYRDFLSSKKSTFGSSRPWQVCLRPLPKSRVSTTFIYSCRVTMSIGKAH</sequence>
<accession>A0A9P4Y8N3</accession>
<keyword evidence="2" id="KW-1185">Reference proteome</keyword>
<evidence type="ECO:0000313" key="2">
    <source>
        <dbReference type="Proteomes" id="UP000803844"/>
    </source>
</evidence>
<dbReference type="EMBL" id="MU032345">
    <property type="protein sequence ID" value="KAF3768997.1"/>
    <property type="molecule type" value="Genomic_DNA"/>
</dbReference>
<dbReference type="AlphaFoldDB" id="A0A9P4Y8N3"/>
<organism evidence="1 2">
    <name type="scientific">Cryphonectria parasitica (strain ATCC 38755 / EP155)</name>
    <dbReference type="NCBI Taxonomy" id="660469"/>
    <lineage>
        <taxon>Eukaryota</taxon>
        <taxon>Fungi</taxon>
        <taxon>Dikarya</taxon>
        <taxon>Ascomycota</taxon>
        <taxon>Pezizomycotina</taxon>
        <taxon>Sordariomycetes</taxon>
        <taxon>Sordariomycetidae</taxon>
        <taxon>Diaporthales</taxon>
        <taxon>Cryphonectriaceae</taxon>
        <taxon>Cryphonectria-Endothia species complex</taxon>
        <taxon>Cryphonectria</taxon>
    </lineage>
</organism>